<evidence type="ECO:0008006" key="2">
    <source>
        <dbReference type="Google" id="ProtNLM"/>
    </source>
</evidence>
<protein>
    <recommendedName>
        <fullName evidence="2">DUF2971 domain-containing protein</fullName>
    </recommendedName>
</protein>
<reference evidence="1" key="1">
    <citation type="journal article" date="2021" name="Proc. Natl. Acad. Sci. U.S.A.">
        <title>A Catalog of Tens of Thousands of Viruses from Human Metagenomes Reveals Hidden Associations with Chronic Diseases.</title>
        <authorList>
            <person name="Tisza M.J."/>
            <person name="Buck C.B."/>
        </authorList>
    </citation>
    <scope>NUCLEOTIDE SEQUENCE</scope>
    <source>
        <strain evidence="1">CtWdm1</strain>
    </source>
</reference>
<dbReference type="Pfam" id="PF11185">
    <property type="entry name" value="DUF2971"/>
    <property type="match status" value="1"/>
</dbReference>
<organism evidence="1">
    <name type="scientific">Siphoviridae sp. ctWdm1</name>
    <dbReference type="NCBI Taxonomy" id="2827883"/>
    <lineage>
        <taxon>Viruses</taxon>
        <taxon>Duplodnaviria</taxon>
        <taxon>Heunggongvirae</taxon>
        <taxon>Uroviricota</taxon>
        <taxon>Caudoviricetes</taxon>
    </lineage>
</organism>
<dbReference type="EMBL" id="BK032509">
    <property type="protein sequence ID" value="DAF43507.1"/>
    <property type="molecule type" value="Genomic_DNA"/>
</dbReference>
<name>A0A8S5RYB6_9CAUD</name>
<accession>A0A8S5RYB6</accession>
<sequence>MDELLNQLLDKDRYTLNEIVNNFQKDIPRFLYKYRSFYNEDGSKNEYWKDYLLGSFHLSKAINFEDVNDCKPSFDKEKIIKYIILNLPINTNEVTTESKQELSDYIDSVEENYRKYIFIGCFTASNENKQMWKKYADDHKGFCIEYDTKKNQRLKDSILRVCYVEEERRRNFVDETDVICKLIKKVFFKSIINNISTIEQKNIYSPIFIKTDDWSFEKEYRLFLLEHRTMNDKSMLKRKDVLDSNNNINLASAVRAIYLGKDFEQNNNYKEIKEQVMEIASKRKISVYKINENNECITILNNKE</sequence>
<dbReference type="InterPro" id="IPR021352">
    <property type="entry name" value="DUF2971"/>
</dbReference>
<evidence type="ECO:0000313" key="1">
    <source>
        <dbReference type="EMBL" id="DAF43507.1"/>
    </source>
</evidence>
<proteinExistence type="predicted"/>